<dbReference type="InterPro" id="IPR002994">
    <property type="entry name" value="Surf1/Shy1"/>
</dbReference>
<protein>
    <recommendedName>
        <fullName evidence="6">SURF1-like protein</fullName>
    </recommendedName>
</protein>
<feature type="transmembrane region" description="Helical" evidence="6">
    <location>
        <begin position="12"/>
        <end position="34"/>
    </location>
</feature>
<reference evidence="7" key="2">
    <citation type="journal article" date="2022" name="Syst. Appl. Microbiol.">
        <title>Physiological and genomic characterisation of Luteimonas fraxinea sp. nov., a bacterial species associated with trees tolerant to ash dieback.</title>
        <authorList>
            <person name="Ulrich K."/>
            <person name="Becker R."/>
            <person name="Behrendt U."/>
            <person name="Kube M."/>
            <person name="Schneck V."/>
            <person name="Ulrich A."/>
        </authorList>
    </citation>
    <scope>NUCLEOTIDE SEQUENCE</scope>
    <source>
        <strain evidence="7">A1P009</strain>
    </source>
</reference>
<dbReference type="CDD" id="cd06662">
    <property type="entry name" value="SURF1"/>
    <property type="match status" value="1"/>
</dbReference>
<evidence type="ECO:0000256" key="5">
    <source>
        <dbReference type="ARBA" id="ARBA00023136"/>
    </source>
</evidence>
<comment type="similarity">
    <text evidence="2 6">Belongs to the SURF1 family.</text>
</comment>
<dbReference type="PROSITE" id="PS50895">
    <property type="entry name" value="SURF1"/>
    <property type="match status" value="1"/>
</dbReference>
<dbReference type="RefSeq" id="WP_232135826.1">
    <property type="nucleotide sequence ID" value="NZ_CP089507.1"/>
</dbReference>
<evidence type="ECO:0000256" key="1">
    <source>
        <dbReference type="ARBA" id="ARBA00004370"/>
    </source>
</evidence>
<accession>A0ABS8UBN6</accession>
<keyword evidence="5 6" id="KW-0472">Membrane</keyword>
<organism evidence="7 8">
    <name type="scientific">Luteimonas fraxinea</name>
    <dbReference type="NCBI Taxonomy" id="2901869"/>
    <lineage>
        <taxon>Bacteria</taxon>
        <taxon>Pseudomonadati</taxon>
        <taxon>Pseudomonadota</taxon>
        <taxon>Gammaproteobacteria</taxon>
        <taxon>Lysobacterales</taxon>
        <taxon>Lysobacteraceae</taxon>
        <taxon>Luteimonas</taxon>
    </lineage>
</organism>
<evidence type="ECO:0000313" key="8">
    <source>
        <dbReference type="Proteomes" id="UP001430360"/>
    </source>
</evidence>
<dbReference type="PANTHER" id="PTHR23427">
    <property type="entry name" value="SURFEIT LOCUS PROTEIN"/>
    <property type="match status" value="1"/>
</dbReference>
<evidence type="ECO:0000256" key="4">
    <source>
        <dbReference type="ARBA" id="ARBA00022989"/>
    </source>
</evidence>
<reference evidence="7" key="1">
    <citation type="submission" date="2021-12" db="EMBL/GenBank/DDBJ databases">
        <authorList>
            <person name="Ulrich A."/>
        </authorList>
    </citation>
    <scope>NUCLEOTIDE SEQUENCE</scope>
    <source>
        <strain evidence="7">A1P009</strain>
    </source>
</reference>
<keyword evidence="6" id="KW-1003">Cell membrane</keyword>
<keyword evidence="3 6" id="KW-0812">Transmembrane</keyword>
<proteinExistence type="inferred from homology"/>
<comment type="caution">
    <text evidence="7">The sequence shown here is derived from an EMBL/GenBank/DDBJ whole genome shotgun (WGS) entry which is preliminary data.</text>
</comment>
<dbReference type="EMBL" id="JAJQKU010000002">
    <property type="protein sequence ID" value="MCD9096908.1"/>
    <property type="molecule type" value="Genomic_DNA"/>
</dbReference>
<dbReference type="InterPro" id="IPR045214">
    <property type="entry name" value="Surf1/Surf4"/>
</dbReference>
<gene>
    <name evidence="7" type="ORF">LTT95_08115</name>
</gene>
<keyword evidence="8" id="KW-1185">Reference proteome</keyword>
<dbReference type="Pfam" id="PF02104">
    <property type="entry name" value="SURF1"/>
    <property type="match status" value="1"/>
</dbReference>
<keyword evidence="4 6" id="KW-1133">Transmembrane helix</keyword>
<name>A0ABS8UBN6_9GAMM</name>
<evidence type="ECO:0000313" key="7">
    <source>
        <dbReference type="EMBL" id="MCD9096908.1"/>
    </source>
</evidence>
<dbReference type="Proteomes" id="UP001430360">
    <property type="component" value="Unassembled WGS sequence"/>
</dbReference>
<dbReference type="PANTHER" id="PTHR23427:SF2">
    <property type="entry name" value="SURFEIT LOCUS PROTEIN 1"/>
    <property type="match status" value="1"/>
</dbReference>
<comment type="subcellular location">
    <subcellularLocation>
        <location evidence="6">Cell membrane</location>
        <topology evidence="6">Multi-pass membrane protein</topology>
    </subcellularLocation>
    <subcellularLocation>
        <location evidence="1">Membrane</location>
    </subcellularLocation>
</comment>
<evidence type="ECO:0000256" key="3">
    <source>
        <dbReference type="ARBA" id="ARBA00022692"/>
    </source>
</evidence>
<evidence type="ECO:0000256" key="6">
    <source>
        <dbReference type="RuleBase" id="RU363076"/>
    </source>
</evidence>
<feature type="transmembrane region" description="Helical" evidence="6">
    <location>
        <begin position="217"/>
        <end position="238"/>
    </location>
</feature>
<sequence>MSESPRATARPVIRWALLVFLIAATVGFIALGVWQVERLQWKRDLIARVDARVHATPAQLPASSFRSALDPAEDEYRRVAATGRLLHTQEVAVYATTERGPGYWIMTPLVTADGTVWINRGYVDNAHRARETRARHDESETVSVIGLLRVPEQHGVFLRANVPDEDRWYTRAPAEFSSARNVDGTTAAFFIDAQDRIDTGNWPVPGLTMVQFRNNHLSYALTWFGMALLGLLATEFVLRSEFRRKR</sequence>
<evidence type="ECO:0000256" key="2">
    <source>
        <dbReference type="ARBA" id="ARBA00007165"/>
    </source>
</evidence>